<evidence type="ECO:0000259" key="1">
    <source>
        <dbReference type="Pfam" id="PF04986"/>
    </source>
</evidence>
<sequence>LFDQSDVDIGFAHRSDFCGHFGAAWHKEVALFEFLQPRAKIKAALHIGAVAFIHRFGSSLNAHVHFHVCVVDGVFEAVASEGDANAAPQASTPGIVFHPASGIDADTVAQVQTTLQKRILRAFAARGLLEKADAKEMLAYQHSGFSVDAGVCIEADDRAALERLLRYCARPPFAMERLRKEGAALVYRCAKQRSEPTSDKRGAKVDELHLTALELIDRIAALVPPPRTHRHRYFGVLAPNSPHRAAVTAMADAQPDATGDDAHRPAPLGNAISPTPEPVPTKRPAHYLWAVLIARIYEVFPLLCPLCGGQMRLIAFVTEGRQIRRILDHIGVDSEPPHIAPARGPPLWDDCGDAQMDDGAQTEPDWATDWDGAAQPVPDFEVDQRINW</sequence>
<accession>A0ABW2QRA2</accession>
<dbReference type="InterPro" id="IPR007069">
    <property type="entry name" value="Transposase_32"/>
</dbReference>
<gene>
    <name evidence="2" type="ORF">ACFQPB_23385</name>
</gene>
<proteinExistence type="predicted"/>
<reference evidence="3" key="1">
    <citation type="journal article" date="2019" name="Int. J. Syst. Evol. Microbiol.">
        <title>The Global Catalogue of Microorganisms (GCM) 10K type strain sequencing project: providing services to taxonomists for standard genome sequencing and annotation.</title>
        <authorList>
            <consortium name="The Broad Institute Genomics Platform"/>
            <consortium name="The Broad Institute Genome Sequencing Center for Infectious Disease"/>
            <person name="Wu L."/>
            <person name="Ma J."/>
        </authorList>
    </citation>
    <scope>NUCLEOTIDE SEQUENCE [LARGE SCALE GENOMIC DNA]</scope>
    <source>
        <strain evidence="3">CGMCC 1.12371</strain>
    </source>
</reference>
<dbReference type="EMBL" id="JBHTCA010000052">
    <property type="protein sequence ID" value="MFC7411801.1"/>
    <property type="molecule type" value="Genomic_DNA"/>
</dbReference>
<name>A0ABW2QRA2_9BURK</name>
<evidence type="ECO:0000313" key="3">
    <source>
        <dbReference type="Proteomes" id="UP001596501"/>
    </source>
</evidence>
<feature type="non-terminal residue" evidence="2">
    <location>
        <position position="1"/>
    </location>
</feature>
<dbReference type="Proteomes" id="UP001596501">
    <property type="component" value="Unassembled WGS sequence"/>
</dbReference>
<feature type="domain" description="Transposase IS801/IS1294" evidence="1">
    <location>
        <begin position="48"/>
        <end position="241"/>
    </location>
</feature>
<comment type="caution">
    <text evidence="2">The sequence shown here is derived from an EMBL/GenBank/DDBJ whole genome shotgun (WGS) entry which is preliminary data.</text>
</comment>
<evidence type="ECO:0000313" key="2">
    <source>
        <dbReference type="EMBL" id="MFC7411801.1"/>
    </source>
</evidence>
<organism evidence="2 3">
    <name type="scientific">Hydrogenophaga atypica</name>
    <dbReference type="NCBI Taxonomy" id="249409"/>
    <lineage>
        <taxon>Bacteria</taxon>
        <taxon>Pseudomonadati</taxon>
        <taxon>Pseudomonadota</taxon>
        <taxon>Betaproteobacteria</taxon>
        <taxon>Burkholderiales</taxon>
        <taxon>Comamonadaceae</taxon>
        <taxon>Hydrogenophaga</taxon>
    </lineage>
</organism>
<protein>
    <submittedName>
        <fullName evidence="2">Transposase</fullName>
    </submittedName>
</protein>
<keyword evidence="3" id="KW-1185">Reference proteome</keyword>
<dbReference type="Pfam" id="PF04986">
    <property type="entry name" value="Y2_Tnp"/>
    <property type="match status" value="1"/>
</dbReference>